<feature type="binding site" evidence="16">
    <location>
        <position position="65"/>
    </location>
    <ligand>
        <name>substrate</name>
    </ligand>
</feature>
<comment type="subcellular location">
    <subcellularLocation>
        <location evidence="1">Cell membrane</location>
        <topology evidence="1">Multi-pass membrane protein</topology>
    </subcellularLocation>
</comment>
<keyword evidence="18" id="KW-0479">Metal-binding</keyword>
<evidence type="ECO:0000256" key="6">
    <source>
        <dbReference type="ARBA" id="ARBA00022692"/>
    </source>
</evidence>
<reference evidence="21" key="1">
    <citation type="submission" date="2019-12" db="EMBL/GenBank/DDBJ databases">
        <authorList>
            <person name="zhang j."/>
            <person name="sun C.M."/>
        </authorList>
    </citation>
    <scope>NUCLEOTIDE SEQUENCE</scope>
    <source>
        <strain evidence="21">NS-1</strain>
    </source>
</reference>
<evidence type="ECO:0000256" key="14">
    <source>
        <dbReference type="ARBA" id="ARBA00023264"/>
    </source>
</evidence>
<feature type="transmembrane region" description="Helical" evidence="19">
    <location>
        <begin position="211"/>
        <end position="231"/>
    </location>
</feature>
<evidence type="ECO:0000259" key="20">
    <source>
        <dbReference type="Pfam" id="PF01569"/>
    </source>
</evidence>
<accession>A0A8A7K928</accession>
<dbReference type="GO" id="GO:0008654">
    <property type="term" value="P:phospholipid biosynthetic process"/>
    <property type="evidence" value="ECO:0007669"/>
    <property type="project" value="UniProtKB-KW"/>
</dbReference>
<feature type="domain" description="Phosphatidic acid phosphatase type 2/haloperoxidase" evidence="20">
    <location>
        <begin position="155"/>
        <end position="230"/>
    </location>
</feature>
<dbReference type="PANTHER" id="PTHR34299:SF1">
    <property type="entry name" value="DIACYLGLYCEROL KINASE"/>
    <property type="match status" value="1"/>
</dbReference>
<dbReference type="Pfam" id="PF01569">
    <property type="entry name" value="PAP2"/>
    <property type="match status" value="1"/>
</dbReference>
<dbReference type="Gene3D" id="1.10.287.3610">
    <property type="match status" value="1"/>
</dbReference>
<evidence type="ECO:0000313" key="22">
    <source>
        <dbReference type="Proteomes" id="UP000665020"/>
    </source>
</evidence>
<keyword evidence="11" id="KW-0443">Lipid metabolism</keyword>
<keyword evidence="18" id="KW-0460">Magnesium</keyword>
<feature type="transmembrane region" description="Helical" evidence="19">
    <location>
        <begin position="51"/>
        <end position="71"/>
    </location>
</feature>
<feature type="binding site" evidence="17">
    <location>
        <position position="72"/>
    </location>
    <ligand>
        <name>ATP</name>
        <dbReference type="ChEBI" id="CHEBI:30616"/>
    </ligand>
</feature>
<evidence type="ECO:0000256" key="9">
    <source>
        <dbReference type="ARBA" id="ARBA00022840"/>
    </source>
</evidence>
<dbReference type="CDD" id="cd14266">
    <property type="entry name" value="UDPK_IM_PAP2_like"/>
    <property type="match status" value="1"/>
</dbReference>
<name>A0A8A7K928_9FIRM</name>
<keyword evidence="5" id="KW-0808">Transferase</keyword>
<protein>
    <submittedName>
        <fullName evidence="21">Phosphatase PAP2 family protein</fullName>
    </submittedName>
</protein>
<sequence length="232" mass="25374">MQFHSLSDSFNYAFEGLIHAFRTQRNMKIHFIVAFIVLFGSLFFEIGKIQLVLLFTVISFVIAMELINTAIEVVIDMISQQYSLRAKIAKNVAAAGVFMAAINAVIVGYLIFIDDLRSLSFSLINDIQQETAHLSFISLGLLVIIIIALKAVGESGTPLQGGMPSGHSAISFLIATIIVFLTMDIVIASLVFLLALLVVQSRLQSRTHTMLEVVIGAVIGILLAIVIFKLFA</sequence>
<evidence type="ECO:0000313" key="21">
    <source>
        <dbReference type="EMBL" id="QTL97971.1"/>
    </source>
</evidence>
<evidence type="ECO:0000256" key="3">
    <source>
        <dbReference type="ARBA" id="ARBA00022475"/>
    </source>
</evidence>
<proteinExistence type="inferred from homology"/>
<evidence type="ECO:0000256" key="19">
    <source>
        <dbReference type="SAM" id="Phobius"/>
    </source>
</evidence>
<keyword evidence="14" id="KW-1208">Phospholipid metabolism</keyword>
<dbReference type="GO" id="GO:0005886">
    <property type="term" value="C:plasma membrane"/>
    <property type="evidence" value="ECO:0007669"/>
    <property type="project" value="UniProtKB-SubCell"/>
</dbReference>
<keyword evidence="9 17" id="KW-0067">ATP-binding</keyword>
<organism evidence="21 22">
    <name type="scientific">Iocasia fonsfrigidae</name>
    <dbReference type="NCBI Taxonomy" id="2682810"/>
    <lineage>
        <taxon>Bacteria</taxon>
        <taxon>Bacillati</taxon>
        <taxon>Bacillota</taxon>
        <taxon>Clostridia</taxon>
        <taxon>Halanaerobiales</taxon>
        <taxon>Halanaerobiaceae</taxon>
        <taxon>Iocasia</taxon>
    </lineage>
</organism>
<feature type="transmembrane region" description="Helical" evidence="19">
    <location>
        <begin position="27"/>
        <end position="44"/>
    </location>
</feature>
<keyword evidence="3" id="KW-1003">Cell membrane</keyword>
<evidence type="ECO:0000256" key="11">
    <source>
        <dbReference type="ARBA" id="ARBA00023098"/>
    </source>
</evidence>
<dbReference type="GO" id="GO:0016301">
    <property type="term" value="F:kinase activity"/>
    <property type="evidence" value="ECO:0007669"/>
    <property type="project" value="UniProtKB-KW"/>
</dbReference>
<feature type="binding site" evidence="18">
    <location>
        <position position="72"/>
    </location>
    <ligand>
        <name>a divalent metal cation</name>
        <dbReference type="ChEBI" id="CHEBI:60240"/>
    </ligand>
</feature>
<evidence type="ECO:0000256" key="7">
    <source>
        <dbReference type="ARBA" id="ARBA00022741"/>
    </source>
</evidence>
<dbReference type="Pfam" id="PF01219">
    <property type="entry name" value="DAGK_prokar"/>
    <property type="match status" value="1"/>
</dbReference>
<keyword evidence="7 17" id="KW-0547">Nucleotide-binding</keyword>
<dbReference type="KEGG" id="ifn:GM661_08255"/>
<dbReference type="RefSeq" id="WP_230869575.1">
    <property type="nucleotide sequence ID" value="NZ_CP046640.1"/>
</dbReference>
<dbReference type="InterPro" id="IPR036945">
    <property type="entry name" value="DAGK_sf"/>
</dbReference>
<comment type="similarity">
    <text evidence="2">Belongs to the bacterial diacylglycerol kinase family.</text>
</comment>
<evidence type="ECO:0000256" key="4">
    <source>
        <dbReference type="ARBA" id="ARBA00022516"/>
    </source>
</evidence>
<keyword evidence="12 19" id="KW-0472">Membrane</keyword>
<evidence type="ECO:0000256" key="13">
    <source>
        <dbReference type="ARBA" id="ARBA00023209"/>
    </source>
</evidence>
<feature type="transmembrane region" description="Helical" evidence="19">
    <location>
        <begin position="134"/>
        <end position="152"/>
    </location>
</feature>
<feature type="transmembrane region" description="Helical" evidence="19">
    <location>
        <begin position="91"/>
        <end position="113"/>
    </location>
</feature>
<dbReference type="EMBL" id="CP046640">
    <property type="protein sequence ID" value="QTL97971.1"/>
    <property type="molecule type" value="Genomic_DNA"/>
</dbReference>
<feature type="transmembrane region" description="Helical" evidence="19">
    <location>
        <begin position="172"/>
        <end position="199"/>
    </location>
</feature>
<evidence type="ECO:0000256" key="1">
    <source>
        <dbReference type="ARBA" id="ARBA00004651"/>
    </source>
</evidence>
<gene>
    <name evidence="21" type="ORF">GM661_08255</name>
</gene>
<dbReference type="InterPro" id="IPR000326">
    <property type="entry name" value="PAP2/HPO"/>
</dbReference>
<feature type="active site" description="Proton acceptor" evidence="15">
    <location>
        <position position="65"/>
    </location>
</feature>
<comment type="cofactor">
    <cofactor evidence="18">
        <name>Mg(2+)</name>
        <dbReference type="ChEBI" id="CHEBI:18420"/>
    </cofactor>
    <text evidence="18">Mn(2+), Zn(2+), Cd(2+) and Co(2+) support activity to lesser extents.</text>
</comment>
<keyword evidence="13" id="KW-0594">Phospholipid biosynthesis</keyword>
<dbReference type="PANTHER" id="PTHR34299">
    <property type="entry name" value="DIACYLGLYCEROL KINASE"/>
    <property type="match status" value="1"/>
</dbReference>
<dbReference type="Gene3D" id="1.20.144.10">
    <property type="entry name" value="Phosphatidic acid phosphatase type 2/haloperoxidase"/>
    <property type="match status" value="1"/>
</dbReference>
<feature type="binding site" evidence="17">
    <location>
        <position position="12"/>
    </location>
    <ligand>
        <name>ATP</name>
        <dbReference type="ChEBI" id="CHEBI:30616"/>
    </ligand>
</feature>
<dbReference type="SUPFAM" id="SSF48317">
    <property type="entry name" value="Acid phosphatase/Vanadium-dependent haloperoxidase"/>
    <property type="match status" value="1"/>
</dbReference>
<evidence type="ECO:0000256" key="17">
    <source>
        <dbReference type="PIRSR" id="PIRSR600829-3"/>
    </source>
</evidence>
<dbReference type="GO" id="GO:0005524">
    <property type="term" value="F:ATP binding"/>
    <property type="evidence" value="ECO:0007669"/>
    <property type="project" value="UniProtKB-KW"/>
</dbReference>
<evidence type="ECO:0000256" key="12">
    <source>
        <dbReference type="ARBA" id="ARBA00023136"/>
    </source>
</evidence>
<evidence type="ECO:0000256" key="15">
    <source>
        <dbReference type="PIRSR" id="PIRSR600829-1"/>
    </source>
</evidence>
<keyword evidence="6 19" id="KW-0812">Transmembrane</keyword>
<evidence type="ECO:0000256" key="10">
    <source>
        <dbReference type="ARBA" id="ARBA00022989"/>
    </source>
</evidence>
<evidence type="ECO:0000256" key="18">
    <source>
        <dbReference type="PIRSR" id="PIRSR600829-4"/>
    </source>
</evidence>
<keyword evidence="10 19" id="KW-1133">Transmembrane helix</keyword>
<evidence type="ECO:0000256" key="16">
    <source>
        <dbReference type="PIRSR" id="PIRSR600829-2"/>
    </source>
</evidence>
<evidence type="ECO:0000256" key="5">
    <source>
        <dbReference type="ARBA" id="ARBA00022679"/>
    </source>
</evidence>
<dbReference type="InterPro" id="IPR036938">
    <property type="entry name" value="PAP2/HPO_sf"/>
</dbReference>
<keyword evidence="4" id="KW-0444">Lipid biosynthesis</keyword>
<evidence type="ECO:0000256" key="2">
    <source>
        <dbReference type="ARBA" id="ARBA00005967"/>
    </source>
</evidence>
<keyword evidence="8" id="KW-0418">Kinase</keyword>
<dbReference type="GO" id="GO:0046872">
    <property type="term" value="F:metal ion binding"/>
    <property type="evidence" value="ECO:0007669"/>
    <property type="project" value="UniProtKB-KW"/>
</dbReference>
<dbReference type="InterPro" id="IPR000829">
    <property type="entry name" value="DAGK"/>
</dbReference>
<evidence type="ECO:0000256" key="8">
    <source>
        <dbReference type="ARBA" id="ARBA00022777"/>
    </source>
</evidence>
<keyword evidence="22" id="KW-1185">Reference proteome</keyword>
<dbReference type="Proteomes" id="UP000665020">
    <property type="component" value="Chromosome"/>
</dbReference>
<dbReference type="AlphaFoldDB" id="A0A8A7K928"/>